<evidence type="ECO:0000259" key="1">
    <source>
        <dbReference type="Pfam" id="PF20150"/>
    </source>
</evidence>
<dbReference type="PANTHER" id="PTHR42085:SF1">
    <property type="entry name" value="F-BOX DOMAIN-CONTAINING PROTEIN"/>
    <property type="match status" value="1"/>
</dbReference>
<reference evidence="3" key="1">
    <citation type="journal article" date="2017" name="bioRxiv">
        <title>Conservation of a gene cluster reveals novel cercosporin biosynthetic mechanisms and extends production to the genus Colletotrichum.</title>
        <authorList>
            <person name="de Jonge R."/>
            <person name="Ebert M.K."/>
            <person name="Huitt-Roehl C.R."/>
            <person name="Pal P."/>
            <person name="Suttle J.C."/>
            <person name="Spanner R.E."/>
            <person name="Neubauer J.D."/>
            <person name="Jurick W.M.II."/>
            <person name="Stott K.A."/>
            <person name="Secor G.A."/>
            <person name="Thomma B.P.H.J."/>
            <person name="Van de Peer Y."/>
            <person name="Townsend C.A."/>
            <person name="Bolton M.D."/>
        </authorList>
    </citation>
    <scope>NUCLEOTIDE SEQUENCE [LARGE SCALE GENOMIC DNA]</scope>
    <source>
        <strain evidence="3">CBS538.71</strain>
    </source>
</reference>
<dbReference type="InterPro" id="IPR045518">
    <property type="entry name" value="2EXR"/>
</dbReference>
<dbReference type="InterPro" id="IPR038883">
    <property type="entry name" value="AN11006-like"/>
</dbReference>
<proteinExistence type="predicted"/>
<sequence length="241" mass="27685">MDASPLGALAAELRNMIWELAITHDDHVLVAPQSCGNSTEYKAPFLRNKHAAAMLSVCKQMRSECSALFYSLNTFEVRTGCHNWRDTSTIEEKFYESIGDYNRQMTKSMHFSITLPDCPACEPSEAELRSPASRELRWFHEVRDDLASIVKNIDCIKEEQEMDQLQASINLKSPSTDETDSWYTFQLELFNTNASFEHAAILQRRRWPRSDYFPTAQLPGLGCRAASQMVWALYCHNTWQN</sequence>
<feature type="domain" description="2EXR" evidence="1">
    <location>
        <begin position="9"/>
        <end position="72"/>
    </location>
</feature>
<dbReference type="EMBL" id="PNEN01000211">
    <property type="protein sequence ID" value="PPJ60796.1"/>
    <property type="molecule type" value="Genomic_DNA"/>
</dbReference>
<name>A0A2S6CM27_9PEZI</name>
<protein>
    <recommendedName>
        <fullName evidence="1">2EXR domain-containing protein</fullName>
    </recommendedName>
</protein>
<keyword evidence="3" id="KW-1185">Reference proteome</keyword>
<gene>
    <name evidence="2" type="ORF">CBER1_02305</name>
</gene>
<organism evidence="2 3">
    <name type="scientific">Cercospora berteroae</name>
    <dbReference type="NCBI Taxonomy" id="357750"/>
    <lineage>
        <taxon>Eukaryota</taxon>
        <taxon>Fungi</taxon>
        <taxon>Dikarya</taxon>
        <taxon>Ascomycota</taxon>
        <taxon>Pezizomycotina</taxon>
        <taxon>Dothideomycetes</taxon>
        <taxon>Dothideomycetidae</taxon>
        <taxon>Mycosphaerellales</taxon>
        <taxon>Mycosphaerellaceae</taxon>
        <taxon>Cercospora</taxon>
    </lineage>
</organism>
<comment type="caution">
    <text evidence="2">The sequence shown here is derived from an EMBL/GenBank/DDBJ whole genome shotgun (WGS) entry which is preliminary data.</text>
</comment>
<dbReference type="OrthoDB" id="3816007at2759"/>
<accession>A0A2S6CM27</accession>
<dbReference type="Proteomes" id="UP000237631">
    <property type="component" value="Unassembled WGS sequence"/>
</dbReference>
<evidence type="ECO:0000313" key="2">
    <source>
        <dbReference type="EMBL" id="PPJ60796.1"/>
    </source>
</evidence>
<dbReference type="Pfam" id="PF20150">
    <property type="entry name" value="2EXR"/>
    <property type="match status" value="1"/>
</dbReference>
<dbReference type="PANTHER" id="PTHR42085">
    <property type="entry name" value="F-BOX DOMAIN-CONTAINING PROTEIN"/>
    <property type="match status" value="1"/>
</dbReference>
<evidence type="ECO:0000313" key="3">
    <source>
        <dbReference type="Proteomes" id="UP000237631"/>
    </source>
</evidence>
<dbReference type="AlphaFoldDB" id="A0A2S6CM27"/>